<feature type="coiled-coil region" evidence="1">
    <location>
        <begin position="36"/>
        <end position="63"/>
    </location>
</feature>
<feature type="transmembrane region" description="Helical" evidence="2">
    <location>
        <begin position="6"/>
        <end position="22"/>
    </location>
</feature>
<accession>A0A099KWM2</accession>
<gene>
    <name evidence="3" type="ORF">ND2E_1986</name>
</gene>
<dbReference type="OrthoDB" id="6268604at2"/>
<evidence type="ECO:0008006" key="5">
    <source>
        <dbReference type="Google" id="ProtNLM"/>
    </source>
</evidence>
<evidence type="ECO:0000256" key="2">
    <source>
        <dbReference type="SAM" id="Phobius"/>
    </source>
</evidence>
<keyword evidence="2" id="KW-1133">Transmembrane helix</keyword>
<keyword evidence="1" id="KW-0175">Coiled coil</keyword>
<comment type="caution">
    <text evidence="3">The sequence shown here is derived from an EMBL/GenBank/DDBJ whole genome shotgun (WGS) entry which is preliminary data.</text>
</comment>
<keyword evidence="2" id="KW-0472">Membrane</keyword>
<reference evidence="3 4" key="1">
    <citation type="submission" date="2014-08" db="EMBL/GenBank/DDBJ databases">
        <title>Genomic and Phenotypic Diversity of Colwellia psychrerythraea strains from Disparate Marine Basins.</title>
        <authorList>
            <person name="Techtmann S.M."/>
            <person name="Stelling S.C."/>
            <person name="Utturkar S.M."/>
            <person name="Alshibli N."/>
            <person name="Harris A."/>
            <person name="Brown S.D."/>
            <person name="Hazen T.C."/>
        </authorList>
    </citation>
    <scope>NUCLEOTIDE SEQUENCE [LARGE SCALE GENOMIC DNA]</scope>
    <source>
        <strain evidence="3 4">ND2E</strain>
    </source>
</reference>
<dbReference type="Proteomes" id="UP000029843">
    <property type="component" value="Unassembled WGS sequence"/>
</dbReference>
<dbReference type="AlphaFoldDB" id="A0A099KWM2"/>
<evidence type="ECO:0000313" key="3">
    <source>
        <dbReference type="EMBL" id="KGJ94053.1"/>
    </source>
</evidence>
<sequence length="78" mass="8990">MSGTTMVVVIVCVVFGILYKMYNKHLEFKAKTISHNNSTDSLNEELRKEIESLTERVQVLEKIVTDEGYQVQKDINKL</sequence>
<evidence type="ECO:0000313" key="4">
    <source>
        <dbReference type="Proteomes" id="UP000029843"/>
    </source>
</evidence>
<dbReference type="RefSeq" id="WP_033092786.1">
    <property type="nucleotide sequence ID" value="NZ_JQED01000007.1"/>
</dbReference>
<dbReference type="EMBL" id="JQED01000007">
    <property type="protein sequence ID" value="KGJ94053.1"/>
    <property type="molecule type" value="Genomic_DNA"/>
</dbReference>
<organism evidence="3 4">
    <name type="scientific">Colwellia psychrerythraea</name>
    <name type="common">Vibrio psychroerythus</name>
    <dbReference type="NCBI Taxonomy" id="28229"/>
    <lineage>
        <taxon>Bacteria</taxon>
        <taxon>Pseudomonadati</taxon>
        <taxon>Pseudomonadota</taxon>
        <taxon>Gammaproteobacteria</taxon>
        <taxon>Alteromonadales</taxon>
        <taxon>Colwelliaceae</taxon>
        <taxon>Colwellia</taxon>
    </lineage>
</organism>
<evidence type="ECO:0000256" key="1">
    <source>
        <dbReference type="SAM" id="Coils"/>
    </source>
</evidence>
<keyword evidence="2" id="KW-0812">Transmembrane</keyword>
<name>A0A099KWM2_COLPS</name>
<dbReference type="PATRIC" id="fig|28229.4.peg.1009"/>
<proteinExistence type="predicted"/>
<protein>
    <recommendedName>
        <fullName evidence="5">Phage shock protein B</fullName>
    </recommendedName>
</protein>